<dbReference type="RefSeq" id="XP_001733608.1">
    <property type="nucleotide sequence ID" value="XM_001733556.1"/>
</dbReference>
<sequence length="1144" mass="133066">MELLIAFLLILVISARPNRQSSLGDKYIKLGTTYKYKEDTLNGFNEGSKLGYSINIKPNIHSFDFDESIESVKCKGDNLVVSTNNRSIETWSKQSLVTGSNEMWNCSCSLNRKIKKSFFEEYFNQAEILYKPTIDDSISRRTEYNNFKNVIFKVKPFVDTSNIKVTATLTKILKPINNLNIKEDLNLLKKLPFIIDSPLRDINLLESDVYCVSYSLLKGNKSIINQVILTTYELQNFYFLHSNKIIKRYISKMEKYVPGNIYTTCFKIDNNYQQDKSYLVTMKMKGYYEVEINNFYVEKPESSMSMTQTEAKYVDYTQTKRVTVEWDYLNKTNLVDLIIMKLKRYKYEIDETNKDDHYIIEFTKLKEEFVSEKTIATEVNCTHYFKLINHCLNNSIHGNLCLMRASSFFTNKFSDISGELEIETPILGTSYKTGDNIIVTWSCRNYSGDKDLYIKLMRHKITATFVYSVIKVKANDTGIKIKVPKLEDGTNYFIQMESVDNKIKKYAFSDFFYINHVKIIDFYKGGIEYDTLNKQLFIKFKTISHTKLENDSFITIKQDFPMYITNELPLTNVKYRINSMNISDKITHYEYSLIINHFDSPSIFYICFSYDCKNNDSICHSEYSQKFRVSSGWITFWNVNEYGIIEKRKLDLVQIKCKECFKINKISTGSTFCKWCKHFYKKKVRSSVKIRSTCEGCYLYNDIKVGPIQVDIGPTGIKNVNAHFVGHLGLNLNVKNFFKGKLKLKRRIKFLKLPFFRILPINLGIIPLNFGVDLDSGIVFDLKLTGSIGYKSITQMDIDYAFDLSYPLTKTNINTLVSNYTQVLNKKKIIFDPLIDTNADAKLTITPFIGISLSTPLFKGYAKLKFPFVNKISYNNKSFRGTNDSSIAPIVKNLENDHYFEYTTSVKGLVDIGFKLDLILYKKKYSTSIKLFGPINLLKAGFIDVGTSQKIIDQHITTPSDYIKEYKNNTKECIEQITKDIIKHVYNHYSKRIKTVDLFVHYHEQKNISQINQSTIFNIKTPIISCSEMIMTQLGTVLNVNDFKCIHLTLYSKYKNDYSDSEINYEVTNTMKQITKFNINTNKSTIHSNNSDVKHYSFHKICFINDNVTLVHHYIVFNLFDCIEYNHNSIIFITNTIFNVLRSK</sequence>
<organism evidence="5">
    <name type="scientific">Entamoeba dispar (strain ATCC PRA-260 / SAW760)</name>
    <dbReference type="NCBI Taxonomy" id="370354"/>
    <lineage>
        <taxon>Eukaryota</taxon>
        <taxon>Amoebozoa</taxon>
        <taxon>Evosea</taxon>
        <taxon>Archamoebae</taxon>
        <taxon>Mastigamoebida</taxon>
        <taxon>Entamoebidae</taxon>
        <taxon>Entamoeba</taxon>
    </lineage>
</organism>
<protein>
    <recommendedName>
        <fullName evidence="3">Yeast cell wall synthesis Kre9/Knh1-like N-terminal domain-containing protein</fullName>
    </recommendedName>
</protein>
<keyword evidence="5" id="KW-1185">Reference proteome</keyword>
<evidence type="ECO:0000256" key="2">
    <source>
        <dbReference type="SAM" id="SignalP"/>
    </source>
</evidence>
<dbReference type="InterPro" id="IPR018466">
    <property type="entry name" value="Kre9/Knh1-like_N"/>
</dbReference>
<dbReference type="AlphaFoldDB" id="B0E5C8"/>
<evidence type="ECO:0000313" key="5">
    <source>
        <dbReference type="Proteomes" id="UP000008076"/>
    </source>
</evidence>
<evidence type="ECO:0000313" key="4">
    <source>
        <dbReference type="EMBL" id="EDR30261.1"/>
    </source>
</evidence>
<accession>B0E5C8</accession>
<feature type="domain" description="Yeast cell wall synthesis Kre9/Knh1-like N-terminal" evidence="3">
    <location>
        <begin position="425"/>
        <end position="514"/>
    </location>
</feature>
<dbReference type="VEuPathDB" id="AmoebaDB:EDI_203280"/>
<name>B0E5C8_ENTDS</name>
<dbReference type="KEGG" id="edi:EDI_203280"/>
<dbReference type="GeneID" id="5878492"/>
<evidence type="ECO:0000256" key="1">
    <source>
        <dbReference type="ARBA" id="ARBA00022729"/>
    </source>
</evidence>
<feature type="signal peptide" evidence="2">
    <location>
        <begin position="1"/>
        <end position="15"/>
    </location>
</feature>
<gene>
    <name evidence="4" type="ORF">EDI_203280</name>
</gene>
<dbReference type="Pfam" id="PF10342">
    <property type="entry name" value="Kre9_KNH"/>
    <property type="match status" value="1"/>
</dbReference>
<keyword evidence="1 2" id="KW-0732">Signal</keyword>
<proteinExistence type="predicted"/>
<dbReference type="OrthoDB" id="32190at2759"/>
<dbReference type="EMBL" id="DS547783">
    <property type="protein sequence ID" value="EDR30261.1"/>
    <property type="molecule type" value="Genomic_DNA"/>
</dbReference>
<reference evidence="5" key="1">
    <citation type="submission" date="2007-12" db="EMBL/GenBank/DDBJ databases">
        <title>Annotation of Entamoeba dispar SAW760.</title>
        <authorList>
            <person name="Lorenzi H."/>
            <person name="Inman J."/>
            <person name="Schobel S."/>
            <person name="Amedeo P."/>
            <person name="Caler E."/>
        </authorList>
    </citation>
    <scope>NUCLEOTIDE SEQUENCE [LARGE SCALE GENOMIC DNA]</scope>
    <source>
        <strain evidence="5">ATCC PRA-260 / SAW760</strain>
    </source>
</reference>
<evidence type="ECO:0000259" key="3">
    <source>
        <dbReference type="Pfam" id="PF10342"/>
    </source>
</evidence>
<dbReference type="Proteomes" id="UP000008076">
    <property type="component" value="Unassembled WGS sequence"/>
</dbReference>
<feature type="chain" id="PRO_5012813347" description="Yeast cell wall synthesis Kre9/Knh1-like N-terminal domain-containing protein" evidence="2">
    <location>
        <begin position="16"/>
        <end position="1144"/>
    </location>
</feature>